<dbReference type="InterPro" id="IPR016181">
    <property type="entry name" value="Acyl_CoA_acyltransferase"/>
</dbReference>
<protein>
    <submittedName>
        <fullName evidence="2">Acetyltransferase</fullName>
    </submittedName>
</protein>
<accession>A0A917WZ82</accession>
<dbReference type="PROSITE" id="PS51186">
    <property type="entry name" value="GNAT"/>
    <property type="match status" value="1"/>
</dbReference>
<dbReference type="AlphaFoldDB" id="A0A917WZ82"/>
<dbReference type="Pfam" id="PF13302">
    <property type="entry name" value="Acetyltransf_3"/>
    <property type="match status" value="1"/>
</dbReference>
<evidence type="ECO:0000259" key="1">
    <source>
        <dbReference type="PROSITE" id="PS51186"/>
    </source>
</evidence>
<dbReference type="GO" id="GO:0016747">
    <property type="term" value="F:acyltransferase activity, transferring groups other than amino-acyl groups"/>
    <property type="evidence" value="ECO:0007669"/>
    <property type="project" value="InterPro"/>
</dbReference>
<proteinExistence type="predicted"/>
<comment type="caution">
    <text evidence="2">The sequence shown here is derived from an EMBL/GenBank/DDBJ whole genome shotgun (WGS) entry which is preliminary data.</text>
</comment>
<evidence type="ECO:0000313" key="2">
    <source>
        <dbReference type="EMBL" id="GGM42744.1"/>
    </source>
</evidence>
<dbReference type="EMBL" id="BMNB01000012">
    <property type="protein sequence ID" value="GGM42744.1"/>
    <property type="molecule type" value="Genomic_DNA"/>
</dbReference>
<name>A0A917WZ82_9ACTN</name>
<keyword evidence="3" id="KW-1185">Reference proteome</keyword>
<organism evidence="2 3">
    <name type="scientific">Micromonospora sonchi</name>
    <dbReference type="NCBI Taxonomy" id="1763543"/>
    <lineage>
        <taxon>Bacteria</taxon>
        <taxon>Bacillati</taxon>
        <taxon>Actinomycetota</taxon>
        <taxon>Actinomycetes</taxon>
        <taxon>Micromonosporales</taxon>
        <taxon>Micromonosporaceae</taxon>
        <taxon>Micromonospora</taxon>
    </lineage>
</organism>
<feature type="domain" description="N-acetyltransferase" evidence="1">
    <location>
        <begin position="26"/>
        <end position="185"/>
    </location>
</feature>
<evidence type="ECO:0000313" key="3">
    <source>
        <dbReference type="Proteomes" id="UP000608890"/>
    </source>
</evidence>
<dbReference type="InterPro" id="IPR000182">
    <property type="entry name" value="GNAT_dom"/>
</dbReference>
<dbReference type="Gene3D" id="3.40.630.30">
    <property type="match status" value="1"/>
</dbReference>
<sequence length="198" mass="22615">MLGRVLSLTDDERVTDPEYPTETERLMLRKPDRRDLPRLFALYTDPQAWRPDPVSRHHTIEQTERMLDNWCTAWHRDGLGMWVAHHPDGTFVGIGGCFVRYDVAWNLGFRIVPRFWGRGYAQEISAAATSAAGRLRADLPVTAYVLESNERSRRTVERIGLGLVWRGADAGNPDASAVRLLYSDRPLPEETVRALTER</sequence>
<dbReference type="SUPFAM" id="SSF55729">
    <property type="entry name" value="Acyl-CoA N-acyltransferases (Nat)"/>
    <property type="match status" value="1"/>
</dbReference>
<reference evidence="2" key="2">
    <citation type="submission" date="2020-09" db="EMBL/GenBank/DDBJ databases">
        <authorList>
            <person name="Sun Q."/>
            <person name="Zhou Y."/>
        </authorList>
    </citation>
    <scope>NUCLEOTIDE SEQUENCE</scope>
    <source>
        <strain evidence="2">CGMCC 4.7312</strain>
    </source>
</reference>
<gene>
    <name evidence="2" type="ORF">GCM10011608_29290</name>
</gene>
<dbReference type="PANTHER" id="PTHR43792">
    <property type="entry name" value="GNAT FAMILY, PUTATIVE (AFU_ORTHOLOGUE AFUA_3G00765)-RELATED-RELATED"/>
    <property type="match status" value="1"/>
</dbReference>
<reference evidence="2" key="1">
    <citation type="journal article" date="2014" name="Int. J. Syst. Evol. Microbiol.">
        <title>Complete genome sequence of Corynebacterium casei LMG S-19264T (=DSM 44701T), isolated from a smear-ripened cheese.</title>
        <authorList>
            <consortium name="US DOE Joint Genome Institute (JGI-PGF)"/>
            <person name="Walter F."/>
            <person name="Albersmeier A."/>
            <person name="Kalinowski J."/>
            <person name="Ruckert C."/>
        </authorList>
    </citation>
    <scope>NUCLEOTIDE SEQUENCE</scope>
    <source>
        <strain evidence="2">CGMCC 4.7312</strain>
    </source>
</reference>
<dbReference type="PANTHER" id="PTHR43792:SF1">
    <property type="entry name" value="N-ACETYLTRANSFERASE DOMAIN-CONTAINING PROTEIN"/>
    <property type="match status" value="1"/>
</dbReference>
<dbReference type="InterPro" id="IPR051531">
    <property type="entry name" value="N-acetyltransferase"/>
</dbReference>
<dbReference type="Proteomes" id="UP000608890">
    <property type="component" value="Unassembled WGS sequence"/>
</dbReference>